<evidence type="ECO:0000256" key="2">
    <source>
        <dbReference type="ARBA" id="ARBA00004532"/>
    </source>
</evidence>
<dbReference type="GO" id="GO:0046930">
    <property type="term" value="C:pore complex"/>
    <property type="evidence" value="ECO:0007669"/>
    <property type="project" value="InterPro"/>
</dbReference>
<keyword evidence="5" id="KW-0166">Nematocyst</keyword>
<dbReference type="InterPro" id="IPR015926">
    <property type="entry name" value="Cytolysin/lectin"/>
</dbReference>
<dbReference type="InterPro" id="IPR050677">
    <property type="entry name" value="Actinoporin_PFT"/>
</dbReference>
<dbReference type="GO" id="GO:0044218">
    <property type="term" value="C:other organism cell membrane"/>
    <property type="evidence" value="ECO:0007669"/>
    <property type="project" value="UniProtKB-KW"/>
</dbReference>
<comment type="caution">
    <text evidence="6">The sequence shown here is derived from an EMBL/GenBank/DDBJ whole genome shotgun (WGS) entry which is preliminary data.</text>
</comment>
<keyword evidence="4" id="KW-1053">Target membrane</keyword>
<keyword evidence="4" id="KW-0472">Membrane</keyword>
<proteinExistence type="predicted"/>
<dbReference type="GO" id="GO:0046931">
    <property type="term" value="P:pore complex assembly"/>
    <property type="evidence" value="ECO:0007669"/>
    <property type="project" value="InterPro"/>
</dbReference>
<dbReference type="Gene3D" id="2.60.270.20">
    <property type="entry name" value="Cytolysin/lectin"/>
    <property type="match status" value="1"/>
</dbReference>
<dbReference type="SUPFAM" id="SSF63724">
    <property type="entry name" value="Cytolysin/lectin"/>
    <property type="match status" value="1"/>
</dbReference>
<evidence type="ECO:0000313" key="6">
    <source>
        <dbReference type="EMBL" id="KAG5263049.1"/>
    </source>
</evidence>
<evidence type="ECO:0000256" key="1">
    <source>
        <dbReference type="ARBA" id="ARBA00004175"/>
    </source>
</evidence>
<comment type="subcellular location">
    <subcellularLocation>
        <location evidence="2">Nematocyst</location>
    </subcellularLocation>
    <subcellularLocation>
        <location evidence="1">Target cell membrane</location>
    </subcellularLocation>
</comment>
<evidence type="ECO:0000256" key="3">
    <source>
        <dbReference type="ARBA" id="ARBA00022537"/>
    </source>
</evidence>
<protein>
    <submittedName>
        <fullName evidence="6">Uncharacterized protein</fullName>
    </submittedName>
</protein>
<sequence>MCDTADAAAALTTNRNCTIEITNLSSYFCLVNPKIHMSSGFNFNPPQPTVRTMKTEVCSFTKDDNTATGAVGVLTYELFHMQNRHCNEQVAIMFSVPFDYRFYKNWLGVGLFEHTRATDEDLYKLMYYEKDFTNFQRHEAKGQGVRYSGRAVDVMATMSDNGRAILKMEVYDKMT</sequence>
<dbReference type="AlphaFoldDB" id="A0AAV6FKR1"/>
<dbReference type="GO" id="GO:0042151">
    <property type="term" value="C:nematocyst"/>
    <property type="evidence" value="ECO:0007669"/>
    <property type="project" value="UniProtKB-SubCell"/>
</dbReference>
<dbReference type="GO" id="GO:0015267">
    <property type="term" value="F:channel activity"/>
    <property type="evidence" value="ECO:0007669"/>
    <property type="project" value="InterPro"/>
</dbReference>
<dbReference type="Pfam" id="PF06369">
    <property type="entry name" value="Anemone_cytotox"/>
    <property type="match status" value="1"/>
</dbReference>
<evidence type="ECO:0000256" key="5">
    <source>
        <dbReference type="ARBA" id="ARBA00023331"/>
    </source>
</evidence>
<dbReference type="GO" id="GO:0006812">
    <property type="term" value="P:monoatomic cation transport"/>
    <property type="evidence" value="ECO:0007669"/>
    <property type="project" value="InterPro"/>
</dbReference>
<accession>A0AAV6FKR1</accession>
<dbReference type="PANTHER" id="PTHR40388">
    <property type="entry name" value="BRYOPORIN"/>
    <property type="match status" value="1"/>
</dbReference>
<organism evidence="6 7">
    <name type="scientific">Alosa alosa</name>
    <name type="common">allis shad</name>
    <dbReference type="NCBI Taxonomy" id="278164"/>
    <lineage>
        <taxon>Eukaryota</taxon>
        <taxon>Metazoa</taxon>
        <taxon>Chordata</taxon>
        <taxon>Craniata</taxon>
        <taxon>Vertebrata</taxon>
        <taxon>Euteleostomi</taxon>
        <taxon>Actinopterygii</taxon>
        <taxon>Neopterygii</taxon>
        <taxon>Teleostei</taxon>
        <taxon>Clupei</taxon>
        <taxon>Clupeiformes</taxon>
        <taxon>Clupeoidei</taxon>
        <taxon>Clupeidae</taxon>
        <taxon>Alosa</taxon>
    </lineage>
</organism>
<evidence type="ECO:0000256" key="4">
    <source>
        <dbReference type="ARBA" id="ARBA00023298"/>
    </source>
</evidence>
<dbReference type="InterPro" id="IPR009104">
    <property type="entry name" value="Anemon_actinoporin-like"/>
</dbReference>
<evidence type="ECO:0000313" key="7">
    <source>
        <dbReference type="Proteomes" id="UP000823561"/>
    </source>
</evidence>
<dbReference type="Proteomes" id="UP000823561">
    <property type="component" value="Chromosome 22"/>
</dbReference>
<keyword evidence="3" id="KW-1052">Target cell membrane</keyword>
<gene>
    <name evidence="6" type="ORF">AALO_G00281890</name>
</gene>
<dbReference type="PANTHER" id="PTHR40388:SF3">
    <property type="entry name" value="DELTA-ACTITOXIN-AEQ1C-LIKE"/>
    <property type="match status" value="1"/>
</dbReference>
<dbReference type="GO" id="GO:0051715">
    <property type="term" value="P:cytolysis in another organism"/>
    <property type="evidence" value="ECO:0007669"/>
    <property type="project" value="InterPro"/>
</dbReference>
<name>A0AAV6FKR1_9TELE</name>
<keyword evidence="7" id="KW-1185">Reference proteome</keyword>
<dbReference type="EMBL" id="JADWDJ010000022">
    <property type="protein sequence ID" value="KAG5263049.1"/>
    <property type="molecule type" value="Genomic_DNA"/>
</dbReference>
<reference evidence="6" key="1">
    <citation type="submission" date="2020-10" db="EMBL/GenBank/DDBJ databases">
        <title>Chromosome-scale genome assembly of the Allis shad, Alosa alosa.</title>
        <authorList>
            <person name="Margot Z."/>
            <person name="Christophe K."/>
            <person name="Cabau C."/>
            <person name="Louis A."/>
            <person name="Berthelot C."/>
            <person name="Parey E."/>
            <person name="Roest Crollius H."/>
            <person name="Montfort J."/>
            <person name="Robinson-Rechavi M."/>
            <person name="Bucao C."/>
            <person name="Bouchez O."/>
            <person name="Gislard M."/>
            <person name="Lluch J."/>
            <person name="Milhes M."/>
            <person name="Lampietro C."/>
            <person name="Lopez Roques C."/>
            <person name="Donnadieu C."/>
            <person name="Braasch I."/>
            <person name="Desvignes T."/>
            <person name="Postlethwait J."/>
            <person name="Bobe J."/>
            <person name="Guiguen Y."/>
        </authorList>
    </citation>
    <scope>NUCLEOTIDE SEQUENCE</scope>
    <source>
        <strain evidence="6">M-15738</strain>
        <tissue evidence="6">Blood</tissue>
    </source>
</reference>